<keyword evidence="3" id="KW-0221">Differentiation</keyword>
<feature type="region of interest" description="Disordered" evidence="9">
    <location>
        <begin position="198"/>
        <end position="217"/>
    </location>
</feature>
<comment type="subcellular location">
    <subcellularLocation>
        <location evidence="1">Nucleus</location>
    </subcellularLocation>
</comment>
<dbReference type="GO" id="GO:0007283">
    <property type="term" value="P:spermatogenesis"/>
    <property type="evidence" value="ECO:0007669"/>
    <property type="project" value="UniProtKB-KW"/>
</dbReference>
<dbReference type="Gene3D" id="4.10.280.10">
    <property type="entry name" value="Helix-loop-helix DNA-binding domain"/>
    <property type="match status" value="1"/>
</dbReference>
<dbReference type="PROSITE" id="PS50888">
    <property type="entry name" value="BHLH"/>
    <property type="match status" value="1"/>
</dbReference>
<evidence type="ECO:0000256" key="8">
    <source>
        <dbReference type="ARBA" id="ARBA00023242"/>
    </source>
</evidence>
<dbReference type="InterPro" id="IPR036638">
    <property type="entry name" value="HLH_DNA-bd_sf"/>
</dbReference>
<name>A0A4U1FDM0_MONMO</name>
<dbReference type="FunFam" id="4.10.280.10:FF:000057">
    <property type="entry name" value="transcription factor-like 5 protein-like"/>
    <property type="match status" value="1"/>
</dbReference>
<comment type="caution">
    <text evidence="11">The sequence shown here is derived from an EMBL/GenBank/DDBJ whole genome shotgun (WGS) entry which is preliminary data.</text>
</comment>
<feature type="domain" description="BHLH" evidence="10">
    <location>
        <begin position="385"/>
        <end position="435"/>
    </location>
</feature>
<keyword evidence="7" id="KW-0804">Transcription</keyword>
<dbReference type="SMART" id="SM00353">
    <property type="entry name" value="HLH"/>
    <property type="match status" value="1"/>
</dbReference>
<dbReference type="GO" id="GO:0030154">
    <property type="term" value="P:cell differentiation"/>
    <property type="evidence" value="ECO:0007669"/>
    <property type="project" value="UniProtKB-KW"/>
</dbReference>
<sequence>PRRPARAPHAVGAGMSGPRTAGAAAGGRAGGPRERGRVAGRGGAEFHDHRPEPCGDDRDRVHAAAAHLLAHGGGGGRRRARGSLNSALLARKAGVFAAAGGAAAGGASPAYPVLCPPAPADGGFAGANQCLGHIDFQELRVMLLSEAGARPAAERTPGADGPGAGARRPKAPDGACENVEGAPEARAKSAVRVRLEDRFNSIPAEPPPAPRGADPPEPGMALNNLVTLIPHASELMNAPLHQQQNKWYNISEKENCCSNYCSAISIPSVYCKYYQASGYWIAESIFFCYQQEIESTKQTSGSRNKALPEQVWIKVGEALCKQAINKRSRSRIRQLDTNIERRALGELQNVGEGSTAVQGAWQSVESSQATLGEQTQSGPQRGRSQHRERHNRMERDRRRRIRICCDELNLLVPFCNAETDKATTLQWTTAFLKYIQERHGDSLKKEFESKKEKIMYIRHLSKRELENSNPSSTKSLHNYPRHCVPFRIASSGPGPHDLLQIWSTVQGAGPRGWARGQPLQEQVLRAQGQA</sequence>
<feature type="non-terminal residue" evidence="11">
    <location>
        <position position="1"/>
    </location>
</feature>
<organism evidence="11 12">
    <name type="scientific">Monodon monoceros</name>
    <name type="common">Narwhal</name>
    <name type="synonym">Ceratodon monodon</name>
    <dbReference type="NCBI Taxonomy" id="40151"/>
    <lineage>
        <taxon>Eukaryota</taxon>
        <taxon>Metazoa</taxon>
        <taxon>Chordata</taxon>
        <taxon>Craniata</taxon>
        <taxon>Vertebrata</taxon>
        <taxon>Euteleostomi</taxon>
        <taxon>Mammalia</taxon>
        <taxon>Eutheria</taxon>
        <taxon>Laurasiatheria</taxon>
        <taxon>Artiodactyla</taxon>
        <taxon>Whippomorpha</taxon>
        <taxon>Cetacea</taxon>
        <taxon>Odontoceti</taxon>
        <taxon>Monodontidae</taxon>
        <taxon>Monodon</taxon>
    </lineage>
</organism>
<keyword evidence="8" id="KW-0539">Nucleus</keyword>
<protein>
    <recommendedName>
        <fullName evidence="10">BHLH domain-containing protein</fullName>
    </recommendedName>
</protein>
<dbReference type="CDD" id="cd18909">
    <property type="entry name" value="bHLH_TCFL5"/>
    <property type="match status" value="1"/>
</dbReference>
<dbReference type="SUPFAM" id="SSF47459">
    <property type="entry name" value="HLH, helix-loop-helix DNA-binding domain"/>
    <property type="match status" value="1"/>
</dbReference>
<evidence type="ECO:0000313" key="12">
    <source>
        <dbReference type="Proteomes" id="UP000308365"/>
    </source>
</evidence>
<dbReference type="GO" id="GO:0046983">
    <property type="term" value="F:protein dimerization activity"/>
    <property type="evidence" value="ECO:0007669"/>
    <property type="project" value="InterPro"/>
</dbReference>
<evidence type="ECO:0000256" key="5">
    <source>
        <dbReference type="ARBA" id="ARBA00023015"/>
    </source>
</evidence>
<feature type="compositionally biased region" description="Polar residues" evidence="9">
    <location>
        <begin position="368"/>
        <end position="379"/>
    </location>
</feature>
<evidence type="ECO:0000256" key="7">
    <source>
        <dbReference type="ARBA" id="ARBA00023163"/>
    </source>
</evidence>
<feature type="region of interest" description="Disordered" evidence="9">
    <location>
        <begin position="368"/>
        <end position="395"/>
    </location>
</feature>
<dbReference type="GO" id="GO:0000981">
    <property type="term" value="F:DNA-binding transcription factor activity, RNA polymerase II-specific"/>
    <property type="evidence" value="ECO:0007669"/>
    <property type="project" value="TreeGrafter"/>
</dbReference>
<evidence type="ECO:0000256" key="3">
    <source>
        <dbReference type="ARBA" id="ARBA00022782"/>
    </source>
</evidence>
<dbReference type="Proteomes" id="UP000308365">
    <property type="component" value="Unassembled WGS sequence"/>
</dbReference>
<keyword evidence="5" id="KW-0805">Transcription regulation</keyword>
<dbReference type="GO" id="GO:0005634">
    <property type="term" value="C:nucleus"/>
    <property type="evidence" value="ECO:0007669"/>
    <property type="project" value="UniProtKB-SubCell"/>
</dbReference>
<evidence type="ECO:0000256" key="6">
    <source>
        <dbReference type="ARBA" id="ARBA00023125"/>
    </source>
</evidence>
<evidence type="ECO:0000256" key="1">
    <source>
        <dbReference type="ARBA" id="ARBA00004123"/>
    </source>
</evidence>
<dbReference type="InterPro" id="IPR011598">
    <property type="entry name" value="bHLH_dom"/>
</dbReference>
<accession>A0A4U1FDM0</accession>
<keyword evidence="2" id="KW-0217">Developmental protein</keyword>
<evidence type="ECO:0000256" key="9">
    <source>
        <dbReference type="SAM" id="MobiDB-lite"/>
    </source>
</evidence>
<reference evidence="12" key="1">
    <citation type="journal article" date="2019" name="IScience">
        <title>Narwhal Genome Reveals Long-Term Low Genetic Diversity despite Current Large Abundance Size.</title>
        <authorList>
            <person name="Westbury M.V."/>
            <person name="Petersen B."/>
            <person name="Garde E."/>
            <person name="Heide-Jorgensen M.P."/>
            <person name="Lorenzen E.D."/>
        </authorList>
    </citation>
    <scope>NUCLEOTIDE SEQUENCE [LARGE SCALE GENOMIC DNA]</scope>
</reference>
<keyword evidence="6" id="KW-0238">DNA-binding</keyword>
<evidence type="ECO:0000259" key="10">
    <source>
        <dbReference type="PROSITE" id="PS50888"/>
    </source>
</evidence>
<feature type="compositionally biased region" description="Pro residues" evidence="9">
    <location>
        <begin position="204"/>
        <end position="217"/>
    </location>
</feature>
<gene>
    <name evidence="11" type="ORF">EI555_005508</name>
</gene>
<dbReference type="AlphaFoldDB" id="A0A4U1FDM0"/>
<dbReference type="PANTHER" id="PTHR15402:SF3">
    <property type="entry name" value="TRANSCRIPTION FACTOR-LIKE 5 PROTEIN"/>
    <property type="match status" value="1"/>
</dbReference>
<dbReference type="EMBL" id="RWIC01000190">
    <property type="protein sequence ID" value="TKC47849.1"/>
    <property type="molecule type" value="Genomic_DNA"/>
</dbReference>
<dbReference type="PANTHER" id="PTHR15402">
    <property type="entry name" value="TRANSCRIPTION FACTOR-LIKE 5 PROTEIN"/>
    <property type="match status" value="1"/>
</dbReference>
<feature type="region of interest" description="Disordered" evidence="9">
    <location>
        <begin position="149"/>
        <end position="190"/>
    </location>
</feature>
<dbReference type="Pfam" id="PF00010">
    <property type="entry name" value="HLH"/>
    <property type="match status" value="1"/>
</dbReference>
<dbReference type="GO" id="GO:0000978">
    <property type="term" value="F:RNA polymerase II cis-regulatory region sequence-specific DNA binding"/>
    <property type="evidence" value="ECO:0007669"/>
    <property type="project" value="TreeGrafter"/>
</dbReference>
<evidence type="ECO:0000256" key="2">
    <source>
        <dbReference type="ARBA" id="ARBA00022473"/>
    </source>
</evidence>
<keyword evidence="4" id="KW-0744">Spermatogenesis</keyword>
<evidence type="ECO:0000256" key="4">
    <source>
        <dbReference type="ARBA" id="ARBA00022871"/>
    </source>
</evidence>
<evidence type="ECO:0000313" key="11">
    <source>
        <dbReference type="EMBL" id="TKC47849.1"/>
    </source>
</evidence>
<proteinExistence type="predicted"/>
<dbReference type="InterPro" id="IPR039583">
    <property type="entry name" value="TCFL5/SOLH1/2"/>
</dbReference>
<feature type="region of interest" description="Disordered" evidence="9">
    <location>
        <begin position="1"/>
        <end position="50"/>
    </location>
</feature>